<organism evidence="3 4">
    <name type="scientific">Micromonospora kangleipakensis</name>
    <dbReference type="NCBI Taxonomy" id="1077942"/>
    <lineage>
        <taxon>Bacteria</taxon>
        <taxon>Bacillati</taxon>
        <taxon>Actinomycetota</taxon>
        <taxon>Actinomycetes</taxon>
        <taxon>Micromonosporales</taxon>
        <taxon>Micromonosporaceae</taxon>
        <taxon>Micromonospora</taxon>
    </lineage>
</organism>
<accession>A0A4Q8B4U7</accession>
<protein>
    <submittedName>
        <fullName evidence="3">Uncharacterized protein</fullName>
    </submittedName>
</protein>
<keyword evidence="2" id="KW-1133">Transmembrane helix</keyword>
<feature type="compositionally biased region" description="Pro residues" evidence="1">
    <location>
        <begin position="229"/>
        <end position="273"/>
    </location>
</feature>
<feature type="transmembrane region" description="Helical" evidence="2">
    <location>
        <begin position="102"/>
        <end position="124"/>
    </location>
</feature>
<keyword evidence="2" id="KW-0812">Transmembrane</keyword>
<feature type="compositionally biased region" description="Pro residues" evidence="1">
    <location>
        <begin position="193"/>
        <end position="223"/>
    </location>
</feature>
<dbReference type="EMBL" id="SHLD01000001">
    <property type="protein sequence ID" value="RZU72594.1"/>
    <property type="molecule type" value="Genomic_DNA"/>
</dbReference>
<evidence type="ECO:0000313" key="4">
    <source>
        <dbReference type="Proteomes" id="UP000294114"/>
    </source>
</evidence>
<keyword evidence="4" id="KW-1185">Reference proteome</keyword>
<feature type="transmembrane region" description="Helical" evidence="2">
    <location>
        <begin position="166"/>
        <end position="185"/>
    </location>
</feature>
<dbReference type="Proteomes" id="UP000294114">
    <property type="component" value="Unassembled WGS sequence"/>
</dbReference>
<feature type="region of interest" description="Disordered" evidence="1">
    <location>
        <begin position="187"/>
        <end position="273"/>
    </location>
</feature>
<feature type="transmembrane region" description="Helical" evidence="2">
    <location>
        <begin position="73"/>
        <end position="95"/>
    </location>
</feature>
<comment type="caution">
    <text evidence="3">The sequence shown here is derived from an EMBL/GenBank/DDBJ whole genome shotgun (WGS) entry which is preliminary data.</text>
</comment>
<dbReference type="PRINTS" id="PR01217">
    <property type="entry name" value="PRICHEXTENSN"/>
</dbReference>
<gene>
    <name evidence="3" type="ORF">EV384_0965</name>
</gene>
<dbReference type="OrthoDB" id="3406178at2"/>
<evidence type="ECO:0000256" key="2">
    <source>
        <dbReference type="SAM" id="Phobius"/>
    </source>
</evidence>
<feature type="transmembrane region" description="Helical" evidence="2">
    <location>
        <begin position="12"/>
        <end position="40"/>
    </location>
</feature>
<evidence type="ECO:0000313" key="3">
    <source>
        <dbReference type="EMBL" id="RZU72594.1"/>
    </source>
</evidence>
<dbReference type="AlphaFoldDB" id="A0A4Q8B4U7"/>
<evidence type="ECO:0000256" key="1">
    <source>
        <dbReference type="SAM" id="MobiDB-lite"/>
    </source>
</evidence>
<proteinExistence type="predicted"/>
<name>A0A4Q8B4U7_9ACTN</name>
<reference evidence="3 4" key="1">
    <citation type="submission" date="2019-02" db="EMBL/GenBank/DDBJ databases">
        <title>Sequencing the genomes of 1000 actinobacteria strains.</title>
        <authorList>
            <person name="Klenk H.-P."/>
        </authorList>
    </citation>
    <scope>NUCLEOTIDE SEQUENCE [LARGE SCALE GENOMIC DNA]</scope>
    <source>
        <strain evidence="3 4">DSM 45612</strain>
    </source>
</reference>
<keyword evidence="2" id="KW-0472">Membrane</keyword>
<sequence>MSYPDQAPPRRPAAVVAAAAVLVLMAVGAVVYAVVGLLVLGGTVDRFRLAATATGAGAGEIDGVVSLLRASTVLSAVVGVLVGLVLVGLALGLLAGRAGARVGIWVVCGLGLLCGCCGLAVLVVQRAAPLRLGADERVTADLLARLGDAHPGWWIPLNATLSVAQVLGYLVVAALVSLPATTAFLNRRRAPSRPTPPRGPMPPAAPSYPPPPGYGPPSAPPAPTGYGPPSAPPGYGPPPGPPTSWSPPAAPGAPPPPPAGSEPPGPTPPEDRP</sequence>